<protein>
    <submittedName>
        <fullName evidence="1">Uncharacterized protein</fullName>
    </submittedName>
</protein>
<dbReference type="InterPro" id="IPR041078">
    <property type="entry name" value="Plavaka"/>
</dbReference>
<dbReference type="EMBL" id="KN832973">
    <property type="protein sequence ID" value="KIM90135.1"/>
    <property type="molecule type" value="Genomic_DNA"/>
</dbReference>
<evidence type="ECO:0000313" key="2">
    <source>
        <dbReference type="Proteomes" id="UP000054166"/>
    </source>
</evidence>
<accession>A0A0C3G1K6</accession>
<name>A0A0C3G1K6_PILCF</name>
<evidence type="ECO:0000313" key="1">
    <source>
        <dbReference type="EMBL" id="KIM90135.1"/>
    </source>
</evidence>
<dbReference type="STRING" id="765440.A0A0C3G1K6"/>
<reference evidence="2" key="2">
    <citation type="submission" date="2015-01" db="EMBL/GenBank/DDBJ databases">
        <title>Evolutionary Origins and Diversification of the Mycorrhizal Mutualists.</title>
        <authorList>
            <consortium name="DOE Joint Genome Institute"/>
            <consortium name="Mycorrhizal Genomics Consortium"/>
            <person name="Kohler A."/>
            <person name="Kuo A."/>
            <person name="Nagy L.G."/>
            <person name="Floudas D."/>
            <person name="Copeland A."/>
            <person name="Barry K.W."/>
            <person name="Cichocki N."/>
            <person name="Veneault-Fourrey C."/>
            <person name="LaButti K."/>
            <person name="Lindquist E.A."/>
            <person name="Lipzen A."/>
            <person name="Lundell T."/>
            <person name="Morin E."/>
            <person name="Murat C."/>
            <person name="Riley R."/>
            <person name="Ohm R."/>
            <person name="Sun H."/>
            <person name="Tunlid A."/>
            <person name="Henrissat B."/>
            <person name="Grigoriev I.V."/>
            <person name="Hibbett D.S."/>
            <person name="Martin F."/>
        </authorList>
    </citation>
    <scope>NUCLEOTIDE SEQUENCE [LARGE SCALE GENOMIC DNA]</scope>
    <source>
        <strain evidence="2">F 1598</strain>
    </source>
</reference>
<dbReference type="Pfam" id="PF18759">
    <property type="entry name" value="Plavaka"/>
    <property type="match status" value="1"/>
</dbReference>
<dbReference type="Proteomes" id="UP000054166">
    <property type="component" value="Unassembled WGS sequence"/>
</dbReference>
<dbReference type="HOGENOM" id="CLU_006344_4_3_1"/>
<proteinExistence type="predicted"/>
<dbReference type="AlphaFoldDB" id="A0A0C3G1K6"/>
<dbReference type="InParanoid" id="A0A0C3G1K6"/>
<organism evidence="1 2">
    <name type="scientific">Piloderma croceum (strain F 1598)</name>
    <dbReference type="NCBI Taxonomy" id="765440"/>
    <lineage>
        <taxon>Eukaryota</taxon>
        <taxon>Fungi</taxon>
        <taxon>Dikarya</taxon>
        <taxon>Basidiomycota</taxon>
        <taxon>Agaricomycotina</taxon>
        <taxon>Agaricomycetes</taxon>
        <taxon>Agaricomycetidae</taxon>
        <taxon>Atheliales</taxon>
        <taxon>Atheliaceae</taxon>
        <taxon>Piloderma</taxon>
    </lineage>
</organism>
<sequence>MEDELDSELVYYKDFPNAGKVYRTDGKVHRAYSKTGQHPDNPFHPFASQLDWEIARWANEDGPGQAAFTRLLNINGVKEKLGLSYNNSRSLNQVINELPALAEWNLHNLTLDDSETTESIELWCRDPTDALKSLWGSPALFQFMKFAPKKQYTNSTMKKCLYNEMNTGNWWWKKQASLQLPDGATVVPVILSTDKTQLCVLTGGKTAYPVYMTIGNFDKAVRRKPSYHAQTLVGYLPTSALGDTELNETSARLGRFRLFHKAMDTIFSPLKVVAQHGLELTSADGAVRHGHPILACYPADYPEQSLVTCTRYNVTCPKCDISSDKLGNGKLGTRREQNETLRKIHQAAEEHSKTRMNAKLKSEGLNYIPHPFWENWYLSDIHLAMTPDILHQLYQGVVEHLIGWLQKLIGDAELDARFKRLPPAHGVHRFKSGISSLTQVSGPEHKDICKQLLGCLLATSSVPLGAVRASRALLDFLYLAQYPSHSDETLECLQTALDEFHANKESIRLLGTTDNCNTEATERLHIDLAKDAYRATNKKDYYEQMLLWLERREKIWAFEIVLQWRQGVMPQPHSHRVRRHSLGPHLAMTPSAPNTLLSTVVRNHGAVSFVSALRAFISQYKDQMSIIPGSHQSNNFAVTHIDVWYLLKFYVRQLHASVAVTPETAHIAYATPERKGSKKTIPARFDTVLVNEADSADGNGIKGKRVGQIRVIFKIPERFISQTFGAHVKPPGALAYIEWFTRPQQKAPAHKMYGVSRSMRSDGSRDASVIEVDTIIRSCQLFPKFRGRVNRAWTSDNVLERCEHFFVNNWLDHHTYQTTW</sequence>
<dbReference type="OrthoDB" id="2576233at2759"/>
<keyword evidence="2" id="KW-1185">Reference proteome</keyword>
<reference evidence="1 2" key="1">
    <citation type="submission" date="2014-04" db="EMBL/GenBank/DDBJ databases">
        <authorList>
            <consortium name="DOE Joint Genome Institute"/>
            <person name="Kuo A."/>
            <person name="Tarkka M."/>
            <person name="Buscot F."/>
            <person name="Kohler A."/>
            <person name="Nagy L.G."/>
            <person name="Floudas D."/>
            <person name="Copeland A."/>
            <person name="Barry K.W."/>
            <person name="Cichocki N."/>
            <person name="Veneault-Fourrey C."/>
            <person name="LaButti K."/>
            <person name="Lindquist E.A."/>
            <person name="Lipzen A."/>
            <person name="Lundell T."/>
            <person name="Morin E."/>
            <person name="Murat C."/>
            <person name="Sun H."/>
            <person name="Tunlid A."/>
            <person name="Henrissat B."/>
            <person name="Grigoriev I.V."/>
            <person name="Hibbett D.S."/>
            <person name="Martin F."/>
            <person name="Nordberg H.P."/>
            <person name="Cantor M.N."/>
            <person name="Hua S.X."/>
        </authorList>
    </citation>
    <scope>NUCLEOTIDE SEQUENCE [LARGE SCALE GENOMIC DNA]</scope>
    <source>
        <strain evidence="1 2">F 1598</strain>
    </source>
</reference>
<gene>
    <name evidence="1" type="ORF">PILCRDRAFT_765644</name>
</gene>